<gene>
    <name evidence="1" type="ORF">C8A01DRAFT_12426</name>
</gene>
<organism evidence="1 2">
    <name type="scientific">Parachaetomium inaequale</name>
    <dbReference type="NCBI Taxonomy" id="2588326"/>
    <lineage>
        <taxon>Eukaryota</taxon>
        <taxon>Fungi</taxon>
        <taxon>Dikarya</taxon>
        <taxon>Ascomycota</taxon>
        <taxon>Pezizomycotina</taxon>
        <taxon>Sordariomycetes</taxon>
        <taxon>Sordariomycetidae</taxon>
        <taxon>Sordariales</taxon>
        <taxon>Chaetomiaceae</taxon>
        <taxon>Parachaetomium</taxon>
    </lineage>
</organism>
<name>A0AAN6SVH7_9PEZI</name>
<dbReference type="Proteomes" id="UP001303115">
    <property type="component" value="Unassembled WGS sequence"/>
</dbReference>
<evidence type="ECO:0000313" key="2">
    <source>
        <dbReference type="Proteomes" id="UP001303115"/>
    </source>
</evidence>
<dbReference type="AlphaFoldDB" id="A0AAN6SVH7"/>
<keyword evidence="2" id="KW-1185">Reference proteome</keyword>
<reference evidence="2" key="1">
    <citation type="journal article" date="2023" name="Mol. Phylogenet. Evol.">
        <title>Genome-scale phylogeny and comparative genomics of the fungal order Sordariales.</title>
        <authorList>
            <person name="Hensen N."/>
            <person name="Bonometti L."/>
            <person name="Westerberg I."/>
            <person name="Brannstrom I.O."/>
            <person name="Guillou S."/>
            <person name="Cros-Aarteil S."/>
            <person name="Calhoun S."/>
            <person name="Haridas S."/>
            <person name="Kuo A."/>
            <person name="Mondo S."/>
            <person name="Pangilinan J."/>
            <person name="Riley R."/>
            <person name="LaButti K."/>
            <person name="Andreopoulos B."/>
            <person name="Lipzen A."/>
            <person name="Chen C."/>
            <person name="Yan M."/>
            <person name="Daum C."/>
            <person name="Ng V."/>
            <person name="Clum A."/>
            <person name="Steindorff A."/>
            <person name="Ohm R.A."/>
            <person name="Martin F."/>
            <person name="Silar P."/>
            <person name="Natvig D.O."/>
            <person name="Lalanne C."/>
            <person name="Gautier V."/>
            <person name="Ament-Velasquez S.L."/>
            <person name="Kruys A."/>
            <person name="Hutchinson M.I."/>
            <person name="Powell A.J."/>
            <person name="Barry K."/>
            <person name="Miller A.N."/>
            <person name="Grigoriev I.V."/>
            <person name="Debuchy R."/>
            <person name="Gladieux P."/>
            <person name="Hiltunen Thoren M."/>
            <person name="Johannesson H."/>
        </authorList>
    </citation>
    <scope>NUCLEOTIDE SEQUENCE [LARGE SCALE GENOMIC DNA]</scope>
    <source>
        <strain evidence="2">CBS 284.82</strain>
    </source>
</reference>
<evidence type="ECO:0000313" key="1">
    <source>
        <dbReference type="EMBL" id="KAK4044122.1"/>
    </source>
</evidence>
<comment type="caution">
    <text evidence="1">The sequence shown here is derived from an EMBL/GenBank/DDBJ whole genome shotgun (WGS) entry which is preliminary data.</text>
</comment>
<protein>
    <submittedName>
        <fullName evidence="1">Uncharacterized protein</fullName>
    </submittedName>
</protein>
<dbReference type="EMBL" id="MU854321">
    <property type="protein sequence ID" value="KAK4044122.1"/>
    <property type="molecule type" value="Genomic_DNA"/>
</dbReference>
<accession>A0AAN6SVH7</accession>
<proteinExistence type="predicted"/>
<sequence>MPEQRQEADQPPKCRYPKLPCHGILHYLRGKIENRHRDYLFRQAVRWHGPPCLGLEDIPGMRIGEIESCCNKTAPIYILPGDSTSLWDWRLLLVVLHNYLYRTWFRPYRSEIDWGQFLAQVIKVRPGPAPQTTESPVGAARLAASMSCGICAHVEETQQKLGDRWYGVMCLEEAVALAKELGFPDSERINQQKFLVLQPLFRAVAIVLRSSDYGTAVPAIAEIPALLVLTGVEEGLSAPITFDSIADKIGAHHQAGDSIQTVETSLATAVGFLMDLEKRELAAFGPRPDPADSCRGPRRSLFLDEEEICFWAQQHGSEWDEAPEGPSSSWVDIGIYPHWAGEGARSDEKMAQGWERQSAGSPRTLRLLFSRTFFDLSDEGRTRAGQRAMLV</sequence>